<organism evidence="3 4">
    <name type="scientific">Prorocentrum cordatum</name>
    <dbReference type="NCBI Taxonomy" id="2364126"/>
    <lineage>
        <taxon>Eukaryota</taxon>
        <taxon>Sar</taxon>
        <taxon>Alveolata</taxon>
        <taxon>Dinophyceae</taxon>
        <taxon>Prorocentrales</taxon>
        <taxon>Prorocentraceae</taxon>
        <taxon>Prorocentrum</taxon>
    </lineage>
</organism>
<protein>
    <submittedName>
        <fullName evidence="3">Uncharacterized protein</fullName>
    </submittedName>
</protein>
<keyword evidence="4" id="KW-1185">Reference proteome</keyword>
<gene>
    <name evidence="3" type="ORF">PCOR1329_LOCUS66726</name>
</gene>
<evidence type="ECO:0000313" key="3">
    <source>
        <dbReference type="EMBL" id="CAK0884991.1"/>
    </source>
</evidence>
<evidence type="ECO:0000256" key="1">
    <source>
        <dbReference type="SAM" id="Coils"/>
    </source>
</evidence>
<comment type="caution">
    <text evidence="3">The sequence shown here is derived from an EMBL/GenBank/DDBJ whole genome shotgun (WGS) entry which is preliminary data.</text>
</comment>
<dbReference type="Proteomes" id="UP001189429">
    <property type="component" value="Unassembled WGS sequence"/>
</dbReference>
<feature type="region of interest" description="Disordered" evidence="2">
    <location>
        <begin position="102"/>
        <end position="122"/>
    </location>
</feature>
<sequence>MGRARTSAGGCGSAAAEYDARVQENQHAAVALAEKELEIRELKEEKSEYKCKCEDLTSTLRALADGVGNAKLPAEAAVAASGARVQDKNDKTDVFQDKNSPLKVHRQAKPVIADSSGKIHEK</sequence>
<proteinExistence type="predicted"/>
<evidence type="ECO:0000256" key="2">
    <source>
        <dbReference type="SAM" id="MobiDB-lite"/>
    </source>
</evidence>
<feature type="non-terminal residue" evidence="3">
    <location>
        <position position="122"/>
    </location>
</feature>
<evidence type="ECO:0000313" key="4">
    <source>
        <dbReference type="Proteomes" id="UP001189429"/>
    </source>
</evidence>
<keyword evidence="1" id="KW-0175">Coiled coil</keyword>
<name>A0ABN9WJ76_9DINO</name>
<reference evidence="3" key="1">
    <citation type="submission" date="2023-10" db="EMBL/GenBank/DDBJ databases">
        <authorList>
            <person name="Chen Y."/>
            <person name="Shah S."/>
            <person name="Dougan E. K."/>
            <person name="Thang M."/>
            <person name="Chan C."/>
        </authorList>
    </citation>
    <scope>NUCLEOTIDE SEQUENCE [LARGE SCALE GENOMIC DNA]</scope>
</reference>
<dbReference type="EMBL" id="CAUYUJ010018613">
    <property type="protein sequence ID" value="CAK0884991.1"/>
    <property type="molecule type" value="Genomic_DNA"/>
</dbReference>
<feature type="coiled-coil region" evidence="1">
    <location>
        <begin position="25"/>
        <end position="59"/>
    </location>
</feature>
<accession>A0ABN9WJ76</accession>